<comment type="caution">
    <text evidence="1">The sequence shown here is derived from an EMBL/GenBank/DDBJ whole genome shotgun (WGS) entry which is preliminary data.</text>
</comment>
<reference evidence="1" key="1">
    <citation type="submission" date="2022-04" db="EMBL/GenBank/DDBJ databases">
        <title>Genome of the entomopathogenic fungus Entomophthora muscae.</title>
        <authorList>
            <person name="Elya C."/>
            <person name="Lovett B.R."/>
            <person name="Lee E."/>
            <person name="Macias A.M."/>
            <person name="Hajek A.E."/>
            <person name="De Bivort B.L."/>
            <person name="Kasson M.T."/>
            <person name="De Fine Licht H.H."/>
            <person name="Stajich J.E."/>
        </authorList>
    </citation>
    <scope>NUCLEOTIDE SEQUENCE</scope>
    <source>
        <strain evidence="1">Berkeley</strain>
    </source>
</reference>
<evidence type="ECO:0000313" key="1">
    <source>
        <dbReference type="EMBL" id="KAJ9080673.1"/>
    </source>
</evidence>
<proteinExistence type="predicted"/>
<protein>
    <submittedName>
        <fullName evidence="1">Uncharacterized protein</fullName>
    </submittedName>
</protein>
<dbReference type="EMBL" id="QTSX02001532">
    <property type="protein sequence ID" value="KAJ9080673.1"/>
    <property type="molecule type" value="Genomic_DNA"/>
</dbReference>
<dbReference type="Proteomes" id="UP001165960">
    <property type="component" value="Unassembled WGS sequence"/>
</dbReference>
<organism evidence="1 2">
    <name type="scientific">Entomophthora muscae</name>
    <dbReference type="NCBI Taxonomy" id="34485"/>
    <lineage>
        <taxon>Eukaryota</taxon>
        <taxon>Fungi</taxon>
        <taxon>Fungi incertae sedis</taxon>
        <taxon>Zoopagomycota</taxon>
        <taxon>Entomophthoromycotina</taxon>
        <taxon>Entomophthoromycetes</taxon>
        <taxon>Entomophthorales</taxon>
        <taxon>Entomophthoraceae</taxon>
        <taxon>Entomophthora</taxon>
    </lineage>
</organism>
<keyword evidence="2" id="KW-1185">Reference proteome</keyword>
<evidence type="ECO:0000313" key="2">
    <source>
        <dbReference type="Proteomes" id="UP001165960"/>
    </source>
</evidence>
<name>A0ACC2U1G1_9FUNG</name>
<sequence length="184" mass="20356">MLLAFSKSLFKTLPEKFTTNAQKATLQRDDLLKNYNQFSDALLTTVSPAPNSDQLRDQISALYQGRIIKGPLGVKVGENQFNLMESPLSNLAFPLILGFPWAKTAKAVLNLDTMTLSTQKEGITFSVHFDQTRHEGILTSEDTINVLTALKETDQPQIPPSFRTYPKTSVNPPAPSYQIAGNLT</sequence>
<gene>
    <name evidence="1" type="ORF">DSO57_1022338</name>
</gene>
<accession>A0ACC2U1G1</accession>